<gene>
    <name evidence="1" type="ORF">LCGC14_3104440</name>
</gene>
<accession>A0A0F8WVN5</accession>
<comment type="caution">
    <text evidence="1">The sequence shown here is derived from an EMBL/GenBank/DDBJ whole genome shotgun (WGS) entry which is preliminary data.</text>
</comment>
<sequence>MHFAIIDEDGVLTGFRPAEENEILLDRNDVVEVPEGCDLEPGRYRWDGARFMPIILQALASMSPN</sequence>
<name>A0A0F8WVN5_9ZZZZ</name>
<reference evidence="1" key="1">
    <citation type="journal article" date="2015" name="Nature">
        <title>Complex archaea that bridge the gap between prokaryotes and eukaryotes.</title>
        <authorList>
            <person name="Spang A."/>
            <person name="Saw J.H."/>
            <person name="Jorgensen S.L."/>
            <person name="Zaremba-Niedzwiedzka K."/>
            <person name="Martijn J."/>
            <person name="Lind A.E."/>
            <person name="van Eijk R."/>
            <person name="Schleper C."/>
            <person name="Guy L."/>
            <person name="Ettema T.J."/>
        </authorList>
    </citation>
    <scope>NUCLEOTIDE SEQUENCE</scope>
</reference>
<dbReference type="AlphaFoldDB" id="A0A0F8WVN5"/>
<protein>
    <submittedName>
        <fullName evidence="1">Uncharacterized protein</fullName>
    </submittedName>
</protein>
<organism evidence="1">
    <name type="scientific">marine sediment metagenome</name>
    <dbReference type="NCBI Taxonomy" id="412755"/>
    <lineage>
        <taxon>unclassified sequences</taxon>
        <taxon>metagenomes</taxon>
        <taxon>ecological metagenomes</taxon>
    </lineage>
</organism>
<proteinExistence type="predicted"/>
<evidence type="ECO:0000313" key="1">
    <source>
        <dbReference type="EMBL" id="KKK52485.1"/>
    </source>
</evidence>
<dbReference type="EMBL" id="LAZR01066995">
    <property type="protein sequence ID" value="KKK52485.1"/>
    <property type="molecule type" value="Genomic_DNA"/>
</dbReference>
<feature type="non-terminal residue" evidence="1">
    <location>
        <position position="65"/>
    </location>
</feature>